<protein>
    <submittedName>
        <fullName evidence="1">Uncharacterized protein</fullName>
    </submittedName>
</protein>
<keyword evidence="2" id="KW-1185">Reference proteome</keyword>
<evidence type="ECO:0000313" key="2">
    <source>
        <dbReference type="Proteomes" id="UP000198638"/>
    </source>
</evidence>
<sequence>MSVSVLVRLLEAAGYDLKVVAHGHGRTLEDILAGQRIDRAGAMRLDVHVQGRKVASLFRERDDYVLKYERDVATTDFISLAMPVREEAWRWPLPGKRGGI</sequence>
<accession>A0A1H4HM69</accession>
<proteinExistence type="predicted"/>
<reference evidence="2" key="1">
    <citation type="submission" date="2016-10" db="EMBL/GenBank/DDBJ databases">
        <authorList>
            <person name="Varghese N."/>
            <person name="Submissions S."/>
        </authorList>
    </citation>
    <scope>NUCLEOTIDE SEQUENCE [LARGE SCALE GENOMIC DNA]</scope>
    <source>
        <strain evidence="2">LMG 24000</strain>
    </source>
</reference>
<name>A0A1H4HM69_9BURK</name>
<organism evidence="1 2">
    <name type="scientific">Paraburkholderia sartisoli</name>
    <dbReference type="NCBI Taxonomy" id="83784"/>
    <lineage>
        <taxon>Bacteria</taxon>
        <taxon>Pseudomonadati</taxon>
        <taxon>Pseudomonadota</taxon>
        <taxon>Betaproteobacteria</taxon>
        <taxon>Burkholderiales</taxon>
        <taxon>Burkholderiaceae</taxon>
        <taxon>Paraburkholderia</taxon>
    </lineage>
</organism>
<evidence type="ECO:0000313" key="1">
    <source>
        <dbReference type="EMBL" id="SEB22937.1"/>
    </source>
</evidence>
<dbReference type="EMBL" id="FNRQ01000011">
    <property type="protein sequence ID" value="SEB22937.1"/>
    <property type="molecule type" value="Genomic_DNA"/>
</dbReference>
<dbReference type="STRING" id="83784.SAMN05192564_11123"/>
<gene>
    <name evidence="1" type="ORF">SAMN05192564_11123</name>
</gene>
<dbReference type="AlphaFoldDB" id="A0A1H4HM69"/>
<dbReference type="Proteomes" id="UP000198638">
    <property type="component" value="Unassembled WGS sequence"/>
</dbReference>